<comment type="caution">
    <text evidence="2">The sequence shown here is derived from an EMBL/GenBank/DDBJ whole genome shotgun (WGS) entry which is preliminary data.</text>
</comment>
<reference evidence="3" key="1">
    <citation type="journal article" date="2019" name="bioRxiv">
        <title>Genomics, evolutionary history and diagnostics of the Alternaria alternata species group including apple and Asian pear pathotypes.</title>
        <authorList>
            <person name="Armitage A.D."/>
            <person name="Cockerton H.M."/>
            <person name="Sreenivasaprasad S."/>
            <person name="Woodhall J.W."/>
            <person name="Lane C.R."/>
            <person name="Harrison R.J."/>
            <person name="Clarkson J.P."/>
        </authorList>
    </citation>
    <scope>NUCLEOTIDE SEQUENCE [LARGE SCALE GENOMIC DNA]</scope>
    <source>
        <strain evidence="3">FERA 1082</strain>
    </source>
</reference>
<dbReference type="Proteomes" id="UP000292402">
    <property type="component" value="Unassembled WGS sequence"/>
</dbReference>
<feature type="region of interest" description="Disordered" evidence="1">
    <location>
        <begin position="65"/>
        <end position="88"/>
    </location>
</feature>
<organism evidence="2 3">
    <name type="scientific">Alternaria tenuissima</name>
    <dbReference type="NCBI Taxonomy" id="119927"/>
    <lineage>
        <taxon>Eukaryota</taxon>
        <taxon>Fungi</taxon>
        <taxon>Dikarya</taxon>
        <taxon>Ascomycota</taxon>
        <taxon>Pezizomycotina</taxon>
        <taxon>Dothideomycetes</taxon>
        <taxon>Pleosporomycetidae</taxon>
        <taxon>Pleosporales</taxon>
        <taxon>Pleosporineae</taxon>
        <taxon>Pleosporaceae</taxon>
        <taxon>Alternaria</taxon>
        <taxon>Alternaria sect. Alternaria</taxon>
        <taxon>Alternaria alternata complex</taxon>
    </lineage>
</organism>
<gene>
    <name evidence="2" type="ORF">AA0114_g6073</name>
</gene>
<protein>
    <submittedName>
        <fullName evidence="2">Uncharacterized protein</fullName>
    </submittedName>
</protein>
<sequence>MTTTAPARSHGFDRQHSLLQLDCSADLRHYSRNLGPGVQERIFQTTSDALRKQLDEHRDFLLRHQQQQPRLAPAPVVSGPAPGTPHAYTQPHPYPQVSQPPLQAAAPQQLVHRRAEPAIVPGDINTYPLALRDALYAQKLIPRAHDGRTAFHVVTSSKNRDMGEDTKVVGTCGTMLAANELAARYFVEHCMGDVAEAKFTQLASGALHCGAGPHNVYVQEGRME</sequence>
<dbReference type="AlphaFoldDB" id="A0A4Q4MI20"/>
<evidence type="ECO:0000313" key="3">
    <source>
        <dbReference type="Proteomes" id="UP000292402"/>
    </source>
</evidence>
<accession>A0A4Q4MI20</accession>
<dbReference type="EMBL" id="PDXA01000018">
    <property type="protein sequence ID" value="RYN50176.1"/>
    <property type="molecule type" value="Genomic_DNA"/>
</dbReference>
<evidence type="ECO:0000256" key="1">
    <source>
        <dbReference type="SAM" id="MobiDB-lite"/>
    </source>
</evidence>
<evidence type="ECO:0000313" key="2">
    <source>
        <dbReference type="EMBL" id="RYN50176.1"/>
    </source>
</evidence>
<feature type="compositionally biased region" description="Low complexity" evidence="1">
    <location>
        <begin position="73"/>
        <end position="85"/>
    </location>
</feature>
<name>A0A4Q4MI20_9PLEO</name>
<proteinExistence type="predicted"/>